<reference evidence="1" key="1">
    <citation type="submission" date="2020-10" db="EMBL/GenBank/DDBJ databases">
        <authorList>
            <person name="Gilroy R."/>
        </authorList>
    </citation>
    <scope>NUCLEOTIDE SEQUENCE</scope>
    <source>
        <strain evidence="1">CHK191-8634</strain>
    </source>
</reference>
<dbReference type="EMBL" id="DVMR01000050">
    <property type="protein sequence ID" value="HIU43888.1"/>
    <property type="molecule type" value="Genomic_DNA"/>
</dbReference>
<name>A0A9D1LKD3_9CLOT</name>
<dbReference type="Proteomes" id="UP000824073">
    <property type="component" value="Unassembled WGS sequence"/>
</dbReference>
<gene>
    <name evidence="1" type="ORF">IAB67_06290</name>
</gene>
<evidence type="ECO:0000313" key="1">
    <source>
        <dbReference type="EMBL" id="HIU43888.1"/>
    </source>
</evidence>
<protein>
    <submittedName>
        <fullName evidence="1">Uncharacterized protein</fullName>
    </submittedName>
</protein>
<comment type="caution">
    <text evidence="1">The sequence shown here is derived from an EMBL/GenBank/DDBJ whole genome shotgun (WGS) entry which is preliminary data.</text>
</comment>
<dbReference type="AlphaFoldDB" id="A0A9D1LKD3"/>
<organism evidence="1 2">
    <name type="scientific">Candidatus Ventrousia excrementavium</name>
    <dbReference type="NCBI Taxonomy" id="2840961"/>
    <lineage>
        <taxon>Bacteria</taxon>
        <taxon>Bacillati</taxon>
        <taxon>Bacillota</taxon>
        <taxon>Clostridia</taxon>
        <taxon>Eubacteriales</taxon>
        <taxon>Clostridiaceae</taxon>
        <taxon>Clostridiaceae incertae sedis</taxon>
        <taxon>Candidatus Ventrousia</taxon>
    </lineage>
</organism>
<accession>A0A9D1LKD3</accession>
<evidence type="ECO:0000313" key="2">
    <source>
        <dbReference type="Proteomes" id="UP000824073"/>
    </source>
</evidence>
<proteinExistence type="predicted"/>
<sequence>MRNELWLLRNRKTGELVLEYWASSQKHKAIFATEQNAMKACQWKHNQDFEPVKVTAVSLYAAGGCYCGECTYWNRDKEILPDGKPADWGYCEKLLDADSEQEIITSELAFCRFGDTKRCGK</sequence>
<reference evidence="1" key="2">
    <citation type="journal article" date="2021" name="PeerJ">
        <title>Extensive microbial diversity within the chicken gut microbiome revealed by metagenomics and culture.</title>
        <authorList>
            <person name="Gilroy R."/>
            <person name="Ravi A."/>
            <person name="Getino M."/>
            <person name="Pursley I."/>
            <person name="Horton D.L."/>
            <person name="Alikhan N.F."/>
            <person name="Baker D."/>
            <person name="Gharbi K."/>
            <person name="Hall N."/>
            <person name="Watson M."/>
            <person name="Adriaenssens E.M."/>
            <person name="Foster-Nyarko E."/>
            <person name="Jarju S."/>
            <person name="Secka A."/>
            <person name="Antonio M."/>
            <person name="Oren A."/>
            <person name="Chaudhuri R.R."/>
            <person name="La Ragione R."/>
            <person name="Hildebrand F."/>
            <person name="Pallen M.J."/>
        </authorList>
    </citation>
    <scope>NUCLEOTIDE SEQUENCE</scope>
    <source>
        <strain evidence="1">CHK191-8634</strain>
    </source>
</reference>